<dbReference type="EMBL" id="JAGPNK010000016">
    <property type="protein sequence ID" value="KAH7308226.1"/>
    <property type="molecule type" value="Genomic_DNA"/>
</dbReference>
<dbReference type="Pfam" id="PF02809">
    <property type="entry name" value="UIM"/>
    <property type="match status" value="1"/>
</dbReference>
<dbReference type="InterPro" id="IPR010347">
    <property type="entry name" value="Tdp1"/>
</dbReference>
<dbReference type="AlphaFoldDB" id="A0A8K0WM58"/>
<name>A0A8K0WM58_9HYPO</name>
<dbReference type="GO" id="GO:0003690">
    <property type="term" value="F:double-stranded DNA binding"/>
    <property type="evidence" value="ECO:0007669"/>
    <property type="project" value="TreeGrafter"/>
</dbReference>
<dbReference type="PANTHER" id="PTHR12415">
    <property type="entry name" value="TYROSYL-DNA PHOSPHODIESTERASE 1"/>
    <property type="match status" value="1"/>
</dbReference>
<feature type="binding site" evidence="2">
    <location>
        <position position="447"/>
    </location>
    <ligand>
        <name>substrate</name>
    </ligand>
</feature>
<dbReference type="OrthoDB" id="47785at2759"/>
<dbReference type="InterPro" id="IPR003903">
    <property type="entry name" value="UIM_dom"/>
</dbReference>
<feature type="domain" description="PLD phosphodiesterase" evidence="5">
    <location>
        <begin position="440"/>
        <end position="479"/>
    </location>
</feature>
<evidence type="ECO:0000256" key="1">
    <source>
        <dbReference type="PIRSR" id="PIRSR610347-1"/>
    </source>
</evidence>
<dbReference type="Gene3D" id="3.30.870.10">
    <property type="entry name" value="Endonuclease Chain A"/>
    <property type="match status" value="2"/>
</dbReference>
<feature type="region of interest" description="Disordered" evidence="4">
    <location>
        <begin position="1"/>
        <end position="20"/>
    </location>
</feature>
<feature type="active site" description="Nucleophile" evidence="1">
    <location>
        <position position="210"/>
    </location>
</feature>
<proteinExistence type="predicted"/>
<feature type="region of interest" description="Disordered" evidence="4">
    <location>
        <begin position="512"/>
        <end position="538"/>
    </location>
</feature>
<sequence length="574" mass="63248">MGSSPPALPELGSDADEDEQLRYAIALSLQDTTQAKGHGSDENPALSTDEKSEGGGTIFGSLALNRKQMEEERLRRLSKKRRAPSDNEDDDDVIEIPPPKKLAVNAQLQTTGSVPFPRGVVKRTWARGYPRTPDDIKIEEIWNRHELMLAVLSSFQWDEEWIMSKLDMRKTKLLLLAYAGDEAQKETMRTNAPPGIKFCFPRMNGPGSMHSKLQLLKYPNYLRVVVPTGNLVPYDWGESGVMENMVFIIDLPRLPNPKEHRSTRFSTELGNFLAATGVEPGMVHSLNNYDFSRTEQLGFVYTIPGGHSDKSMTQNGYCGLGASVAALGLATDDPVEVDLTCASLGSLNHDFIHAIYYACQGDDGMKEFKSRASRNKGSGKATHPSAQIQDHFRIYFPTERTVRQSKGGTPAAGTICFQEKWWRSPTFPRQLVRDCINTRTGLLMHSKLIFVRSARRASTEGPKGLGWAYVGSANLSESAWGRIVRDRASGKAKLTCRNWECGVVVPVAGPETSRAKTADGDFNSNKTGNNGQSRGGGECGRVEMSVFSGAVPVPMQVPAPRYEAGDEPWLFLNA</sequence>
<feature type="active site" description="Proton donor/acceptor" evidence="1">
    <location>
        <position position="445"/>
    </location>
</feature>
<dbReference type="PROSITE" id="PS50035">
    <property type="entry name" value="PLD"/>
    <property type="match status" value="1"/>
</dbReference>
<keyword evidence="7" id="KW-1185">Reference proteome</keyword>
<accession>A0A8K0WM58</accession>
<feature type="region of interest" description="Disordered" evidence="4">
    <location>
        <begin position="75"/>
        <end position="96"/>
    </location>
</feature>
<dbReference type="GO" id="GO:0006281">
    <property type="term" value="P:DNA repair"/>
    <property type="evidence" value="ECO:0007669"/>
    <property type="project" value="InterPro"/>
</dbReference>
<gene>
    <name evidence="6" type="ORF">B0I35DRAFT_107241</name>
</gene>
<reference evidence="6" key="1">
    <citation type="journal article" date="2021" name="Nat. Commun.">
        <title>Genetic determinants of endophytism in the Arabidopsis root mycobiome.</title>
        <authorList>
            <person name="Mesny F."/>
            <person name="Miyauchi S."/>
            <person name="Thiergart T."/>
            <person name="Pickel B."/>
            <person name="Atanasova L."/>
            <person name="Karlsson M."/>
            <person name="Huettel B."/>
            <person name="Barry K.W."/>
            <person name="Haridas S."/>
            <person name="Chen C."/>
            <person name="Bauer D."/>
            <person name="Andreopoulos W."/>
            <person name="Pangilinan J."/>
            <person name="LaButti K."/>
            <person name="Riley R."/>
            <person name="Lipzen A."/>
            <person name="Clum A."/>
            <person name="Drula E."/>
            <person name="Henrissat B."/>
            <person name="Kohler A."/>
            <person name="Grigoriev I.V."/>
            <person name="Martin F.M."/>
            <person name="Hacquard S."/>
        </authorList>
    </citation>
    <scope>NUCLEOTIDE SEQUENCE</scope>
    <source>
        <strain evidence="6">MPI-CAGE-CH-0235</strain>
    </source>
</reference>
<dbReference type="GO" id="GO:0003697">
    <property type="term" value="F:single-stranded DNA binding"/>
    <property type="evidence" value="ECO:0007669"/>
    <property type="project" value="TreeGrafter"/>
</dbReference>
<dbReference type="Proteomes" id="UP000813444">
    <property type="component" value="Unassembled WGS sequence"/>
</dbReference>
<evidence type="ECO:0000313" key="6">
    <source>
        <dbReference type="EMBL" id="KAH7308226.1"/>
    </source>
</evidence>
<evidence type="ECO:0000256" key="3">
    <source>
        <dbReference type="PIRSR" id="PIRSR610347-3"/>
    </source>
</evidence>
<dbReference type="GO" id="GO:0005634">
    <property type="term" value="C:nucleus"/>
    <property type="evidence" value="ECO:0007669"/>
    <property type="project" value="InterPro"/>
</dbReference>
<organism evidence="6 7">
    <name type="scientific">Stachybotrys elegans</name>
    <dbReference type="NCBI Taxonomy" id="80388"/>
    <lineage>
        <taxon>Eukaryota</taxon>
        <taxon>Fungi</taxon>
        <taxon>Dikarya</taxon>
        <taxon>Ascomycota</taxon>
        <taxon>Pezizomycotina</taxon>
        <taxon>Sordariomycetes</taxon>
        <taxon>Hypocreomycetidae</taxon>
        <taxon>Hypocreales</taxon>
        <taxon>Stachybotryaceae</taxon>
        <taxon>Stachybotrys</taxon>
    </lineage>
</organism>
<dbReference type="SMART" id="SM00726">
    <property type="entry name" value="UIM"/>
    <property type="match status" value="1"/>
</dbReference>
<evidence type="ECO:0000313" key="7">
    <source>
        <dbReference type="Proteomes" id="UP000813444"/>
    </source>
</evidence>
<dbReference type="GO" id="GO:0017005">
    <property type="term" value="F:3'-tyrosyl-DNA phosphodiesterase activity"/>
    <property type="evidence" value="ECO:0007669"/>
    <property type="project" value="TreeGrafter"/>
</dbReference>
<feature type="site" description="Interaction with DNA" evidence="3">
    <location>
        <position position="476"/>
    </location>
</feature>
<evidence type="ECO:0000259" key="5">
    <source>
        <dbReference type="PROSITE" id="PS50035"/>
    </source>
</evidence>
<feature type="binding site" evidence="2">
    <location>
        <position position="212"/>
    </location>
    <ligand>
        <name>substrate</name>
    </ligand>
</feature>
<dbReference type="Pfam" id="PF06087">
    <property type="entry name" value="Tyr-DNA_phospho"/>
    <property type="match status" value="1"/>
</dbReference>
<feature type="region of interest" description="Disordered" evidence="4">
    <location>
        <begin position="28"/>
        <end position="61"/>
    </location>
</feature>
<dbReference type="PANTHER" id="PTHR12415:SF4">
    <property type="entry name" value="TYROSYL-DNA PHOSPHODIESTERASE DOMAIN-CONTAINING PROTEIN"/>
    <property type="match status" value="1"/>
</dbReference>
<protein>
    <submittedName>
        <fullName evidence="6">Ubiquitin interaction domain-containing protein</fullName>
    </submittedName>
</protein>
<dbReference type="CDD" id="cd09122">
    <property type="entry name" value="PLDc_Tdp1_1"/>
    <property type="match status" value="1"/>
</dbReference>
<dbReference type="InterPro" id="IPR001736">
    <property type="entry name" value="PLipase_D/transphosphatidylase"/>
</dbReference>
<evidence type="ECO:0000256" key="4">
    <source>
        <dbReference type="SAM" id="MobiDB-lite"/>
    </source>
</evidence>
<dbReference type="CDD" id="cd09123">
    <property type="entry name" value="PLDc_Tdp1_2"/>
    <property type="match status" value="1"/>
</dbReference>
<feature type="compositionally biased region" description="Polar residues" evidence="4">
    <location>
        <begin position="522"/>
        <end position="532"/>
    </location>
</feature>
<dbReference type="SUPFAM" id="SSF56024">
    <property type="entry name" value="Phospholipase D/nuclease"/>
    <property type="match status" value="2"/>
</dbReference>
<dbReference type="PROSITE" id="PS50330">
    <property type="entry name" value="UIM"/>
    <property type="match status" value="1"/>
</dbReference>
<comment type="caution">
    <text evidence="6">The sequence shown here is derived from an EMBL/GenBank/DDBJ whole genome shotgun (WGS) entry which is preliminary data.</text>
</comment>
<evidence type="ECO:0000256" key="2">
    <source>
        <dbReference type="PIRSR" id="PIRSR610347-2"/>
    </source>
</evidence>